<accession>A0ABX6EJE2</accession>
<sequence>MTRLPEISPIKRDLSANEPWTEPFAMSDRTVEADLGKEVASPSRVLRRREFTRQVFLQIHRTIGLFAGAVFVLVGLSGSILAFRLDIDEWLNASIMRVEIPAPPASRRLDEILAAAITAMPADGKAERVTMPRHSASAVAITYMVETDDLDTDVYEMFVDPYTARVKGQRLYLHGDKTLSQPLVPIIVAFHWTLLLGFNNAYILGSIAILILISILVGLYLWWPRNGDWRLGFKIKWSASPERVVYDAHRSVGAYVSVFLLVTLFTGVAMIFKPATRSVAGLFSQVRADPDYGKSTPIPGRPPIGVDEAVAIADKIFSDGRLHWILLPSTPSGVYVVGKQSKDEPNRTTTFRNVGVDQYSRQVLYVQDRSAFTAGERLLEWLFPLHTGEAFGAIGRSIVLVVGLTPFLLYVTGFLRWRQKRRARRRATD</sequence>
<keyword evidence="1" id="KW-0812">Transmembrane</keyword>
<keyword evidence="1" id="KW-0472">Membrane</keyword>
<protein>
    <submittedName>
        <fullName evidence="2">PepSY domain-containing protein</fullName>
    </submittedName>
</protein>
<organism evidence="2 3">
    <name type="scientific">Methylocystis rosea</name>
    <dbReference type="NCBI Taxonomy" id="173366"/>
    <lineage>
        <taxon>Bacteria</taxon>
        <taxon>Pseudomonadati</taxon>
        <taxon>Pseudomonadota</taxon>
        <taxon>Alphaproteobacteria</taxon>
        <taxon>Hyphomicrobiales</taxon>
        <taxon>Methylocystaceae</taxon>
        <taxon>Methylocystis</taxon>
    </lineage>
</organism>
<feature type="transmembrane region" description="Helical" evidence="1">
    <location>
        <begin position="63"/>
        <end position="83"/>
    </location>
</feature>
<proteinExistence type="predicted"/>
<dbReference type="Pfam" id="PF03929">
    <property type="entry name" value="PepSY_TM"/>
    <property type="match status" value="1"/>
</dbReference>
<dbReference type="PANTHER" id="PTHR34219">
    <property type="entry name" value="IRON-REGULATED INNER MEMBRANE PROTEIN-RELATED"/>
    <property type="match status" value="1"/>
</dbReference>
<feature type="transmembrane region" description="Helical" evidence="1">
    <location>
        <begin position="393"/>
        <end position="415"/>
    </location>
</feature>
<keyword evidence="3" id="KW-1185">Reference proteome</keyword>
<dbReference type="Proteomes" id="UP000424673">
    <property type="component" value="Chromosome"/>
</dbReference>
<evidence type="ECO:0000313" key="3">
    <source>
        <dbReference type="Proteomes" id="UP000424673"/>
    </source>
</evidence>
<dbReference type="EMBL" id="CP044328">
    <property type="protein sequence ID" value="QGM94814.1"/>
    <property type="molecule type" value="Genomic_DNA"/>
</dbReference>
<gene>
    <name evidence="2" type="ORF">F7D13_12735</name>
</gene>
<reference evidence="3" key="1">
    <citation type="submission" date="2019-09" db="EMBL/GenBank/DDBJ databases">
        <title>Isolation and complete genome sequencing of Methylocystis species.</title>
        <authorList>
            <person name="Rumah B.L."/>
            <person name="Stead C.E."/>
            <person name="Stevens B.C."/>
            <person name="Minton N.P."/>
            <person name="Grosse-Honebrink A."/>
            <person name="Zhang Y."/>
        </authorList>
    </citation>
    <scope>NUCLEOTIDE SEQUENCE [LARGE SCALE GENOMIC DNA]</scope>
    <source>
        <strain evidence="3">BRCS1</strain>
    </source>
</reference>
<keyword evidence="1" id="KW-1133">Transmembrane helix</keyword>
<name>A0ABX6EJE2_9HYPH</name>
<dbReference type="InterPro" id="IPR005625">
    <property type="entry name" value="PepSY-ass_TM"/>
</dbReference>
<evidence type="ECO:0000313" key="2">
    <source>
        <dbReference type="EMBL" id="QGM94814.1"/>
    </source>
</evidence>
<feature type="transmembrane region" description="Helical" evidence="1">
    <location>
        <begin position="252"/>
        <end position="272"/>
    </location>
</feature>
<evidence type="ECO:0000256" key="1">
    <source>
        <dbReference type="SAM" id="Phobius"/>
    </source>
</evidence>
<reference evidence="2 3" key="2">
    <citation type="journal article" date="2021" name="AMB Express">
        <title>Isolation and characterisation of Methylocystis spp. for poly-3-hydroxybutyrate production using waste methane feedstocks.</title>
        <authorList>
            <person name="Rumah B.L."/>
            <person name="Stead C.E."/>
            <person name="Claxton Stevens B.H."/>
            <person name="Minton N.P."/>
            <person name="Grosse-Honebrink A."/>
            <person name="Zhang Y."/>
        </authorList>
    </citation>
    <scope>NUCLEOTIDE SEQUENCE [LARGE SCALE GENOMIC DNA]</scope>
    <source>
        <strain evidence="2 3">BRCS1</strain>
    </source>
</reference>
<feature type="transmembrane region" description="Helical" evidence="1">
    <location>
        <begin position="201"/>
        <end position="223"/>
    </location>
</feature>
<dbReference type="PANTHER" id="PTHR34219:SF3">
    <property type="entry name" value="BLL7967 PROTEIN"/>
    <property type="match status" value="1"/>
</dbReference>